<reference evidence="1" key="1">
    <citation type="submission" date="2020-01" db="EMBL/GenBank/DDBJ databases">
        <title>Development of genomics and gene disruption for Polysphondylium violaceum indicates a role for the polyketide synthase stlB in stalk morphogenesis.</title>
        <authorList>
            <person name="Narita B."/>
            <person name="Kawabe Y."/>
            <person name="Kin K."/>
            <person name="Saito T."/>
            <person name="Gibbs R."/>
            <person name="Kuspa A."/>
            <person name="Muzny D."/>
            <person name="Queller D."/>
            <person name="Richards S."/>
            <person name="Strassman J."/>
            <person name="Sucgang R."/>
            <person name="Worley K."/>
            <person name="Schaap P."/>
        </authorList>
    </citation>
    <scope>NUCLEOTIDE SEQUENCE</scope>
    <source>
        <strain evidence="1">QSvi11</strain>
    </source>
</reference>
<dbReference type="EMBL" id="AJWJ01000409">
    <property type="protein sequence ID" value="KAF2071138.1"/>
    <property type="molecule type" value="Genomic_DNA"/>
</dbReference>
<proteinExistence type="predicted"/>
<gene>
    <name evidence="1" type="ORF">CYY_007544</name>
</gene>
<organism evidence="1 2">
    <name type="scientific">Polysphondylium violaceum</name>
    <dbReference type="NCBI Taxonomy" id="133409"/>
    <lineage>
        <taxon>Eukaryota</taxon>
        <taxon>Amoebozoa</taxon>
        <taxon>Evosea</taxon>
        <taxon>Eumycetozoa</taxon>
        <taxon>Dictyostelia</taxon>
        <taxon>Dictyosteliales</taxon>
        <taxon>Dictyosteliaceae</taxon>
        <taxon>Polysphondylium</taxon>
    </lineage>
</organism>
<evidence type="ECO:0000313" key="2">
    <source>
        <dbReference type="Proteomes" id="UP000695562"/>
    </source>
</evidence>
<evidence type="ECO:0000313" key="1">
    <source>
        <dbReference type="EMBL" id="KAF2071138.1"/>
    </source>
</evidence>
<keyword evidence="2" id="KW-1185">Reference proteome</keyword>
<dbReference type="AlphaFoldDB" id="A0A8J4PPL7"/>
<comment type="caution">
    <text evidence="1">The sequence shown here is derived from an EMBL/GenBank/DDBJ whole genome shotgun (WGS) entry which is preliminary data.</text>
</comment>
<sequence>MDQTYSVYNRETAQRIQHFFNRVALAYRQNAIPREMALALLNATFGPTEGPRYIEGIDLIDRPLPPLTENFSVDDLMRECYDLRILAIEFAEIQEERNRGHQQ</sequence>
<dbReference type="Proteomes" id="UP000695562">
    <property type="component" value="Unassembled WGS sequence"/>
</dbReference>
<name>A0A8J4PPL7_9MYCE</name>
<protein>
    <submittedName>
        <fullName evidence="1">Uncharacterized protein</fullName>
    </submittedName>
</protein>
<accession>A0A8J4PPL7</accession>